<dbReference type="SUPFAM" id="SSF52833">
    <property type="entry name" value="Thioredoxin-like"/>
    <property type="match status" value="1"/>
</dbReference>
<dbReference type="EMBL" id="BDRX01000037">
    <property type="protein sequence ID" value="GBF93108.1"/>
    <property type="molecule type" value="Genomic_DNA"/>
</dbReference>
<dbReference type="AlphaFoldDB" id="A0A2V0NZP1"/>
<sequence length="208" mass="22821">MREAPAKAARAAAAPPAAAAAAAARAEDAGAAWAQVLGKQLVRHTGSGVERVDTAEALRGKHVGLYFSAHWCPPCRQFTPRLADTYTKLTKDDVEWEVVFVSFDRAPEQFEEYFGSMPWLAVPFDDQQLRDTLGRKFRVQGIPSLVMMGPDTTILCANARAAVAVDPNGAKFPWEGASEPRGFPLPWMLLAILVFWLIQVFVLPRKGQ</sequence>
<proteinExistence type="predicted"/>
<dbReference type="OrthoDB" id="409136at2759"/>
<comment type="caution">
    <text evidence="3">The sequence shown here is derived from an EMBL/GenBank/DDBJ whole genome shotgun (WGS) entry which is preliminary data.</text>
</comment>
<protein>
    <submittedName>
        <fullName evidence="3">Nucleoredoxin</fullName>
    </submittedName>
</protein>
<gene>
    <name evidence="3" type="ORF">Rsub_05719</name>
</gene>
<evidence type="ECO:0000313" key="4">
    <source>
        <dbReference type="Proteomes" id="UP000247498"/>
    </source>
</evidence>
<feature type="transmembrane region" description="Helical" evidence="1">
    <location>
        <begin position="185"/>
        <end position="203"/>
    </location>
</feature>
<name>A0A2V0NZP1_9CHLO</name>
<dbReference type="Gene3D" id="3.40.30.10">
    <property type="entry name" value="Glutaredoxin"/>
    <property type="match status" value="1"/>
</dbReference>
<feature type="domain" description="Thioredoxin" evidence="2">
    <location>
        <begin position="8"/>
        <end position="198"/>
    </location>
</feature>
<dbReference type="Pfam" id="PF13905">
    <property type="entry name" value="Thioredoxin_8"/>
    <property type="match status" value="1"/>
</dbReference>
<evidence type="ECO:0000256" key="1">
    <source>
        <dbReference type="SAM" id="Phobius"/>
    </source>
</evidence>
<dbReference type="PANTHER" id="PTHR46472">
    <property type="entry name" value="NUCLEOREDOXIN"/>
    <property type="match status" value="1"/>
</dbReference>
<dbReference type="PROSITE" id="PS51352">
    <property type="entry name" value="THIOREDOXIN_2"/>
    <property type="match status" value="1"/>
</dbReference>
<dbReference type="InterPro" id="IPR036249">
    <property type="entry name" value="Thioredoxin-like_sf"/>
</dbReference>
<keyword evidence="4" id="KW-1185">Reference proteome</keyword>
<dbReference type="GO" id="GO:0005634">
    <property type="term" value="C:nucleus"/>
    <property type="evidence" value="ECO:0007669"/>
    <property type="project" value="TreeGrafter"/>
</dbReference>
<dbReference type="STRING" id="307507.A0A2V0NZP1"/>
<dbReference type="GO" id="GO:0030178">
    <property type="term" value="P:negative regulation of Wnt signaling pathway"/>
    <property type="evidence" value="ECO:0007669"/>
    <property type="project" value="TreeGrafter"/>
</dbReference>
<reference evidence="3 4" key="1">
    <citation type="journal article" date="2018" name="Sci. Rep.">
        <title>Raphidocelis subcapitata (=Pseudokirchneriella subcapitata) provides an insight into genome evolution and environmental adaptations in the Sphaeropleales.</title>
        <authorList>
            <person name="Suzuki S."/>
            <person name="Yamaguchi H."/>
            <person name="Nakajima N."/>
            <person name="Kawachi M."/>
        </authorList>
    </citation>
    <scope>NUCLEOTIDE SEQUENCE [LARGE SCALE GENOMIC DNA]</scope>
    <source>
        <strain evidence="3 4">NIES-35</strain>
    </source>
</reference>
<evidence type="ECO:0000313" key="3">
    <source>
        <dbReference type="EMBL" id="GBF93108.1"/>
    </source>
</evidence>
<dbReference type="InterPro" id="IPR013766">
    <property type="entry name" value="Thioredoxin_domain"/>
</dbReference>
<dbReference type="InterPro" id="IPR012336">
    <property type="entry name" value="Thioredoxin-like_fold"/>
</dbReference>
<dbReference type="GO" id="GO:0004791">
    <property type="term" value="F:thioredoxin-disulfide reductase (NADPH) activity"/>
    <property type="evidence" value="ECO:0007669"/>
    <property type="project" value="TreeGrafter"/>
</dbReference>
<dbReference type="PANTHER" id="PTHR46472:SF1">
    <property type="entry name" value="NUCLEOREDOXIN"/>
    <property type="match status" value="1"/>
</dbReference>
<accession>A0A2V0NZP1</accession>
<dbReference type="Proteomes" id="UP000247498">
    <property type="component" value="Unassembled WGS sequence"/>
</dbReference>
<dbReference type="GO" id="GO:0031397">
    <property type="term" value="P:negative regulation of protein ubiquitination"/>
    <property type="evidence" value="ECO:0007669"/>
    <property type="project" value="TreeGrafter"/>
</dbReference>
<dbReference type="CDD" id="cd02964">
    <property type="entry name" value="TryX_like_family"/>
    <property type="match status" value="1"/>
</dbReference>
<keyword evidence="1" id="KW-1133">Transmembrane helix</keyword>
<keyword evidence="1" id="KW-0472">Membrane</keyword>
<evidence type="ECO:0000259" key="2">
    <source>
        <dbReference type="PROSITE" id="PS51352"/>
    </source>
</evidence>
<organism evidence="3 4">
    <name type="scientific">Raphidocelis subcapitata</name>
    <dbReference type="NCBI Taxonomy" id="307507"/>
    <lineage>
        <taxon>Eukaryota</taxon>
        <taxon>Viridiplantae</taxon>
        <taxon>Chlorophyta</taxon>
        <taxon>core chlorophytes</taxon>
        <taxon>Chlorophyceae</taxon>
        <taxon>CS clade</taxon>
        <taxon>Sphaeropleales</taxon>
        <taxon>Selenastraceae</taxon>
        <taxon>Raphidocelis</taxon>
    </lineage>
</organism>
<keyword evidence="1" id="KW-0812">Transmembrane</keyword>
<dbReference type="InParanoid" id="A0A2V0NZP1"/>